<dbReference type="InterPro" id="IPR014043">
    <property type="entry name" value="Acyl_transferase_dom"/>
</dbReference>
<gene>
    <name evidence="9" type="ORF">BCY86_05890</name>
</gene>
<dbReference type="PIRSF" id="PIRSF000446">
    <property type="entry name" value="Mct"/>
    <property type="match status" value="1"/>
</dbReference>
<dbReference type="InterPro" id="IPR001227">
    <property type="entry name" value="Ac_transferase_dom_sf"/>
</dbReference>
<dbReference type="SUPFAM" id="SSF52151">
    <property type="entry name" value="FabD/lysophospholipase-like"/>
    <property type="match status" value="1"/>
</dbReference>
<dbReference type="InterPro" id="IPR024925">
    <property type="entry name" value="Malonyl_CoA-ACP_transAc"/>
</dbReference>
<dbReference type="SMART" id="SM00827">
    <property type="entry name" value="PKS_AT"/>
    <property type="match status" value="1"/>
</dbReference>
<evidence type="ECO:0000256" key="4">
    <source>
        <dbReference type="ARBA" id="ARBA00023315"/>
    </source>
</evidence>
<dbReference type="PANTHER" id="PTHR42681">
    <property type="entry name" value="MALONYL-COA-ACYL CARRIER PROTEIN TRANSACYLASE, MITOCHONDRIAL"/>
    <property type="match status" value="1"/>
</dbReference>
<dbReference type="RefSeq" id="WP_075276932.1">
    <property type="nucleotide sequence ID" value="NZ_CP016908.1"/>
</dbReference>
<keyword evidence="10" id="KW-1185">Reference proteome</keyword>
<feature type="active site" evidence="7">
    <location>
        <position position="93"/>
    </location>
</feature>
<evidence type="ECO:0000256" key="6">
    <source>
        <dbReference type="PIRNR" id="PIRNR000446"/>
    </source>
</evidence>
<proteinExistence type="inferred from homology"/>
<keyword evidence="3 6" id="KW-0808">Transferase</keyword>
<evidence type="ECO:0000313" key="10">
    <source>
        <dbReference type="Proteomes" id="UP000185544"/>
    </source>
</evidence>
<evidence type="ECO:0000256" key="3">
    <source>
        <dbReference type="ARBA" id="ARBA00022679"/>
    </source>
</evidence>
<dbReference type="NCBIfam" id="TIGR00128">
    <property type="entry name" value="fabD"/>
    <property type="match status" value="1"/>
</dbReference>
<evidence type="ECO:0000313" key="9">
    <source>
        <dbReference type="EMBL" id="APS00267.1"/>
    </source>
</evidence>
<protein>
    <recommendedName>
        <fullName evidence="2 6">Malonyl CoA-acyl carrier protein transacylase</fullName>
        <ecNumber evidence="1 6">2.3.1.39</ecNumber>
    </recommendedName>
</protein>
<keyword evidence="4 6" id="KW-0012">Acyltransferase</keyword>
<dbReference type="GO" id="GO:0006633">
    <property type="term" value="P:fatty acid biosynthetic process"/>
    <property type="evidence" value="ECO:0007669"/>
    <property type="project" value="TreeGrafter"/>
</dbReference>
<dbReference type="GO" id="GO:0005829">
    <property type="term" value="C:cytosol"/>
    <property type="evidence" value="ECO:0007669"/>
    <property type="project" value="TreeGrafter"/>
</dbReference>
<dbReference type="Gene3D" id="3.40.366.10">
    <property type="entry name" value="Malonyl-Coenzyme A Acyl Carrier Protein, domain 2"/>
    <property type="match status" value="1"/>
</dbReference>
<dbReference type="GO" id="GO:0004314">
    <property type="term" value="F:[acyl-carrier-protein] S-malonyltransferase activity"/>
    <property type="evidence" value="ECO:0007669"/>
    <property type="project" value="UniProtKB-EC"/>
</dbReference>
<evidence type="ECO:0000259" key="8">
    <source>
        <dbReference type="SMART" id="SM00827"/>
    </source>
</evidence>
<accession>A0A1L6MXP7</accession>
<dbReference type="Proteomes" id="UP000185544">
    <property type="component" value="Chromosome"/>
</dbReference>
<dbReference type="KEGG" id="pabo:BCY86_05890"/>
<evidence type="ECO:0000256" key="5">
    <source>
        <dbReference type="ARBA" id="ARBA00048462"/>
    </source>
</evidence>
<dbReference type="EC" id="2.3.1.39" evidence="1 6"/>
<dbReference type="OrthoDB" id="9808564at2"/>
<dbReference type="FunFam" id="3.30.70.250:FF:000001">
    <property type="entry name" value="Malonyl CoA-acyl carrier protein transacylase"/>
    <property type="match status" value="1"/>
</dbReference>
<dbReference type="InterPro" id="IPR016036">
    <property type="entry name" value="Malonyl_transacylase_ACP-bd"/>
</dbReference>
<evidence type="ECO:0000256" key="2">
    <source>
        <dbReference type="ARBA" id="ARBA00018953"/>
    </source>
</evidence>
<dbReference type="InterPro" id="IPR016035">
    <property type="entry name" value="Acyl_Trfase/lysoPLipase"/>
</dbReference>
<dbReference type="Gene3D" id="3.30.70.250">
    <property type="entry name" value="Malonyl-CoA ACP transacylase, ACP-binding"/>
    <property type="match status" value="1"/>
</dbReference>
<dbReference type="Pfam" id="PF00698">
    <property type="entry name" value="Acyl_transf_1"/>
    <property type="match status" value="1"/>
</dbReference>
<comment type="catalytic activity">
    <reaction evidence="5 6">
        <text>holo-[ACP] + malonyl-CoA = malonyl-[ACP] + CoA</text>
        <dbReference type="Rhea" id="RHEA:41792"/>
        <dbReference type="Rhea" id="RHEA-COMP:9623"/>
        <dbReference type="Rhea" id="RHEA-COMP:9685"/>
        <dbReference type="ChEBI" id="CHEBI:57287"/>
        <dbReference type="ChEBI" id="CHEBI:57384"/>
        <dbReference type="ChEBI" id="CHEBI:64479"/>
        <dbReference type="ChEBI" id="CHEBI:78449"/>
        <dbReference type="EC" id="2.3.1.39"/>
    </reaction>
</comment>
<dbReference type="InterPro" id="IPR050858">
    <property type="entry name" value="Mal-CoA-ACP_Trans/PKS_FabD"/>
</dbReference>
<evidence type="ECO:0000256" key="1">
    <source>
        <dbReference type="ARBA" id="ARBA00013258"/>
    </source>
</evidence>
<sequence>MSIAWLFPGQGSQFPGMGRDLFEASHAAREIFKRADEALKQPLSELIFNGPEEELMLTSNAQPAIVTMSAAVLAALLERYHHPPLPSVAAGHSLGEYSALFAAQSVSFEDAVRLVRIRGEAMQKAVPVGVGSMIAALGLANDLLIELCKQASEGNETVSPANFNAPGQVVLAGYLPALERVQKLIQAAGGKVTPLKVSAPFHCPLMTPAAVKLKRALAEVPFQKPSFPVIANVDVQPHEEHDSIQARLIRQIDHPVQWEETIRLIESKGIQIALEIGPGKVLAGLVKRISPSISTFSLGDLQSFKKVDTLMEKYRVEYNPHEKLSS</sequence>
<dbReference type="InterPro" id="IPR004410">
    <property type="entry name" value="Malonyl_CoA-ACP_transAc_FabD"/>
</dbReference>
<name>A0A1L6MXP7_9BACT</name>
<feature type="domain" description="Malonyl-CoA:ACP transacylase (MAT)" evidence="8">
    <location>
        <begin position="6"/>
        <end position="314"/>
    </location>
</feature>
<dbReference type="STRING" id="1882918.BCY86_05890"/>
<reference evidence="9 10" key="1">
    <citation type="submission" date="2016-08" db="EMBL/GenBank/DDBJ databases">
        <title>Identification and validation of antigenic proteins from Pajaroellobacter abortibovis using de-novo genome sequence assembly and reverse vaccinology.</title>
        <authorList>
            <person name="Welly B.T."/>
            <person name="Miller M.R."/>
            <person name="Stott J.L."/>
            <person name="Blanchard M.T."/>
            <person name="Islas-Trejo A.D."/>
            <person name="O'Rourke S.M."/>
            <person name="Young A.E."/>
            <person name="Medrano J.F."/>
            <person name="Van Eenennaam A.L."/>
        </authorList>
    </citation>
    <scope>NUCLEOTIDE SEQUENCE [LARGE SCALE GENOMIC DNA]</scope>
    <source>
        <strain evidence="9 10">BTF92-0548A/99-0131</strain>
    </source>
</reference>
<dbReference type="PANTHER" id="PTHR42681:SF1">
    <property type="entry name" value="MALONYL-COA-ACYL CARRIER PROTEIN TRANSACYLASE, MITOCHONDRIAL"/>
    <property type="match status" value="1"/>
</dbReference>
<comment type="similarity">
    <text evidence="6">Belongs to the fabD family.</text>
</comment>
<dbReference type="AlphaFoldDB" id="A0A1L6MXP7"/>
<organism evidence="9 10">
    <name type="scientific">Pajaroellobacter abortibovis</name>
    <dbReference type="NCBI Taxonomy" id="1882918"/>
    <lineage>
        <taxon>Bacteria</taxon>
        <taxon>Pseudomonadati</taxon>
        <taxon>Myxococcota</taxon>
        <taxon>Polyangia</taxon>
        <taxon>Polyangiales</taxon>
        <taxon>Polyangiaceae</taxon>
    </lineage>
</organism>
<feature type="active site" evidence="7">
    <location>
        <position position="202"/>
    </location>
</feature>
<dbReference type="SUPFAM" id="SSF55048">
    <property type="entry name" value="Probable ACP-binding domain of malonyl-CoA ACP transacylase"/>
    <property type="match status" value="1"/>
</dbReference>
<dbReference type="EMBL" id="CP016908">
    <property type="protein sequence ID" value="APS00267.1"/>
    <property type="molecule type" value="Genomic_DNA"/>
</dbReference>
<evidence type="ECO:0000256" key="7">
    <source>
        <dbReference type="PIRSR" id="PIRSR000446-1"/>
    </source>
</evidence>